<comment type="caution">
    <text evidence="2">The sequence shown here is derived from an EMBL/GenBank/DDBJ whole genome shotgun (WGS) entry which is preliminary data.</text>
</comment>
<reference evidence="2" key="1">
    <citation type="submission" date="2021-12" db="EMBL/GenBank/DDBJ databases">
        <authorList>
            <person name="Ulrich A."/>
        </authorList>
    </citation>
    <scope>NUCLEOTIDE SEQUENCE</scope>
    <source>
        <strain evidence="2">A1P009</strain>
    </source>
</reference>
<reference evidence="2" key="2">
    <citation type="journal article" date="2022" name="Syst. Appl. Microbiol.">
        <title>Physiological and genomic characterisation of Luteimonas fraxinea sp. nov., a bacterial species associated with trees tolerant to ash dieback.</title>
        <authorList>
            <person name="Ulrich K."/>
            <person name="Becker R."/>
            <person name="Behrendt U."/>
            <person name="Kube M."/>
            <person name="Schneck V."/>
            <person name="Ulrich A."/>
        </authorList>
    </citation>
    <scope>NUCLEOTIDE SEQUENCE</scope>
    <source>
        <strain evidence="2">A1P009</strain>
    </source>
</reference>
<evidence type="ECO:0008006" key="4">
    <source>
        <dbReference type="Google" id="ProtNLM"/>
    </source>
</evidence>
<keyword evidence="3" id="KW-1185">Reference proteome</keyword>
<feature type="transmembrane region" description="Helical" evidence="1">
    <location>
        <begin position="43"/>
        <end position="64"/>
    </location>
</feature>
<keyword evidence="1" id="KW-1133">Transmembrane helix</keyword>
<protein>
    <recommendedName>
        <fullName evidence="4">DUF1049 domain-containing protein</fullName>
    </recommendedName>
</protein>
<dbReference type="RefSeq" id="WP_232136997.1">
    <property type="nucleotide sequence ID" value="NZ_JAJQKU010000004.1"/>
</dbReference>
<sequence length="73" mass="7832">MSRLGLTNIYLKCGLVLIVIGLVCAVTLFAVVPPANSTSFQLLMWGAQGGFLSGLVLYIIGRVVHATRQSRRA</sequence>
<evidence type="ECO:0000256" key="1">
    <source>
        <dbReference type="SAM" id="Phobius"/>
    </source>
</evidence>
<dbReference type="EMBL" id="JAJQKU010000004">
    <property type="protein sequence ID" value="MCD9097859.1"/>
    <property type="molecule type" value="Genomic_DNA"/>
</dbReference>
<gene>
    <name evidence="2" type="ORF">LTT95_13025</name>
</gene>
<evidence type="ECO:0000313" key="3">
    <source>
        <dbReference type="Proteomes" id="UP001430360"/>
    </source>
</evidence>
<keyword evidence="1" id="KW-0812">Transmembrane</keyword>
<feature type="transmembrane region" description="Helical" evidence="1">
    <location>
        <begin position="9"/>
        <end position="31"/>
    </location>
</feature>
<keyword evidence="1" id="KW-0472">Membrane</keyword>
<organism evidence="2 3">
    <name type="scientific">Luteimonas fraxinea</name>
    <dbReference type="NCBI Taxonomy" id="2901869"/>
    <lineage>
        <taxon>Bacteria</taxon>
        <taxon>Pseudomonadati</taxon>
        <taxon>Pseudomonadota</taxon>
        <taxon>Gammaproteobacteria</taxon>
        <taxon>Lysobacterales</taxon>
        <taxon>Lysobacteraceae</taxon>
        <taxon>Luteimonas</taxon>
    </lineage>
</organism>
<proteinExistence type="predicted"/>
<name>A0ABS8UFN4_9GAMM</name>
<dbReference type="Proteomes" id="UP001430360">
    <property type="component" value="Unassembled WGS sequence"/>
</dbReference>
<accession>A0ABS8UFN4</accession>
<evidence type="ECO:0000313" key="2">
    <source>
        <dbReference type="EMBL" id="MCD9097859.1"/>
    </source>
</evidence>